<evidence type="ECO:0000313" key="2">
    <source>
        <dbReference type="EMBL" id="PLW25691.1"/>
    </source>
</evidence>
<evidence type="ECO:0000256" key="1">
    <source>
        <dbReference type="SAM" id="MobiDB-lite"/>
    </source>
</evidence>
<dbReference type="STRING" id="200324.A0A2N5TJM9"/>
<feature type="compositionally biased region" description="Basic residues" evidence="1">
    <location>
        <begin position="83"/>
        <end position="107"/>
    </location>
</feature>
<dbReference type="EMBL" id="PGCJ01000597">
    <property type="protein sequence ID" value="PLW25691.1"/>
    <property type="molecule type" value="Genomic_DNA"/>
</dbReference>
<feature type="compositionally biased region" description="Polar residues" evidence="1">
    <location>
        <begin position="245"/>
        <end position="254"/>
    </location>
</feature>
<keyword evidence="3" id="KW-1185">Reference proteome</keyword>
<comment type="caution">
    <text evidence="2">The sequence shown here is derived from an EMBL/GenBank/DDBJ whole genome shotgun (WGS) entry which is preliminary data.</text>
</comment>
<name>A0A2N5TJM9_9BASI</name>
<evidence type="ECO:0000313" key="3">
    <source>
        <dbReference type="Proteomes" id="UP000235388"/>
    </source>
</evidence>
<protein>
    <submittedName>
        <fullName evidence="2">Uncharacterized protein</fullName>
    </submittedName>
</protein>
<organism evidence="2 3">
    <name type="scientific">Puccinia coronata f. sp. avenae</name>
    <dbReference type="NCBI Taxonomy" id="200324"/>
    <lineage>
        <taxon>Eukaryota</taxon>
        <taxon>Fungi</taxon>
        <taxon>Dikarya</taxon>
        <taxon>Basidiomycota</taxon>
        <taxon>Pucciniomycotina</taxon>
        <taxon>Pucciniomycetes</taxon>
        <taxon>Pucciniales</taxon>
        <taxon>Pucciniaceae</taxon>
        <taxon>Puccinia</taxon>
    </lineage>
</organism>
<reference evidence="2 3" key="1">
    <citation type="submission" date="2017-11" db="EMBL/GenBank/DDBJ databases">
        <title>De novo assembly and phasing of dikaryotic genomes from two isolates of Puccinia coronata f. sp. avenae, the causal agent of oat crown rust.</title>
        <authorList>
            <person name="Miller M.E."/>
            <person name="Zhang Y."/>
            <person name="Omidvar V."/>
            <person name="Sperschneider J."/>
            <person name="Schwessinger B."/>
            <person name="Raley C."/>
            <person name="Palmer J.M."/>
            <person name="Garnica D."/>
            <person name="Upadhyaya N."/>
            <person name="Rathjen J."/>
            <person name="Taylor J.M."/>
            <person name="Park R.F."/>
            <person name="Dodds P.N."/>
            <person name="Hirsch C.D."/>
            <person name="Kianian S.F."/>
            <person name="Figueroa M."/>
        </authorList>
    </citation>
    <scope>NUCLEOTIDE SEQUENCE [LARGE SCALE GENOMIC DNA]</scope>
    <source>
        <strain evidence="2">12NC29</strain>
    </source>
</reference>
<sequence>MSSSQPKPTLNLGQKFIFLIFFPQLTNTPNSTSQINLYNSHHSVKSTINLLLGGLIAARSKGVRTPNKHGVQPLHAPLERRAGAARHSQHAARHSQHAARHSQHAARHVHAYNRHAHGEQACRACTPVWRACKACTPFGQACRPCTPVGSRKTKVPYKVQVPFGRTLIGYFVPLLPGSRQPLDLRGLREPRDWDYVHRSSDCAAHVSLSNREAYVSQPRSVPLELTWARVPNPPPTTQPERHAPNDQSTDPPPR</sequence>
<gene>
    <name evidence="2" type="ORF">PCANC_24828</name>
</gene>
<feature type="region of interest" description="Disordered" evidence="1">
    <location>
        <begin position="227"/>
        <end position="254"/>
    </location>
</feature>
<dbReference type="AlphaFoldDB" id="A0A2N5TJM9"/>
<feature type="region of interest" description="Disordered" evidence="1">
    <location>
        <begin position="81"/>
        <end position="107"/>
    </location>
</feature>
<accession>A0A2N5TJM9</accession>
<dbReference type="Proteomes" id="UP000235388">
    <property type="component" value="Unassembled WGS sequence"/>
</dbReference>
<proteinExistence type="predicted"/>